<name>A0ACC0BY29_CATRO</name>
<protein>
    <submittedName>
        <fullName evidence="1">Uncharacterized protein</fullName>
    </submittedName>
</protein>
<organism evidence="1 2">
    <name type="scientific">Catharanthus roseus</name>
    <name type="common">Madagascar periwinkle</name>
    <name type="synonym">Vinca rosea</name>
    <dbReference type="NCBI Taxonomy" id="4058"/>
    <lineage>
        <taxon>Eukaryota</taxon>
        <taxon>Viridiplantae</taxon>
        <taxon>Streptophyta</taxon>
        <taxon>Embryophyta</taxon>
        <taxon>Tracheophyta</taxon>
        <taxon>Spermatophyta</taxon>
        <taxon>Magnoliopsida</taxon>
        <taxon>eudicotyledons</taxon>
        <taxon>Gunneridae</taxon>
        <taxon>Pentapetalae</taxon>
        <taxon>asterids</taxon>
        <taxon>lamiids</taxon>
        <taxon>Gentianales</taxon>
        <taxon>Apocynaceae</taxon>
        <taxon>Rauvolfioideae</taxon>
        <taxon>Vinceae</taxon>
        <taxon>Catharanthinae</taxon>
        <taxon>Catharanthus</taxon>
    </lineage>
</organism>
<evidence type="ECO:0000313" key="2">
    <source>
        <dbReference type="Proteomes" id="UP001060085"/>
    </source>
</evidence>
<dbReference type="Proteomes" id="UP001060085">
    <property type="component" value="Linkage Group LG02"/>
</dbReference>
<gene>
    <name evidence="1" type="ORF">M9H77_08476</name>
</gene>
<proteinExistence type="predicted"/>
<reference evidence="2" key="1">
    <citation type="journal article" date="2023" name="Nat. Plants">
        <title>Single-cell RNA sequencing provides a high-resolution roadmap for understanding the multicellular compartmentation of specialized metabolism.</title>
        <authorList>
            <person name="Sun S."/>
            <person name="Shen X."/>
            <person name="Li Y."/>
            <person name="Li Y."/>
            <person name="Wang S."/>
            <person name="Li R."/>
            <person name="Zhang H."/>
            <person name="Shen G."/>
            <person name="Guo B."/>
            <person name="Wei J."/>
            <person name="Xu J."/>
            <person name="St-Pierre B."/>
            <person name="Chen S."/>
            <person name="Sun C."/>
        </authorList>
    </citation>
    <scope>NUCLEOTIDE SEQUENCE [LARGE SCALE GENOMIC DNA]</scope>
</reference>
<sequence>MEQSICGIMDHSTRGLHCMWIVPHNKASFDAIDDYRLWRVDPLKRGVVLLKKSTKAHTHMDSLSILAHIFKCHVFQMTWDETQHSKLLDLVPRGMLVPYSAAVNLTEGLGISQVIFSDGYDAFRKDGEVQGIITYYLRDRA</sequence>
<dbReference type="EMBL" id="CM044702">
    <property type="protein sequence ID" value="KAI5677526.1"/>
    <property type="molecule type" value="Genomic_DNA"/>
</dbReference>
<comment type="caution">
    <text evidence="1">The sequence shown here is derived from an EMBL/GenBank/DDBJ whole genome shotgun (WGS) entry which is preliminary data.</text>
</comment>
<keyword evidence="2" id="KW-1185">Reference proteome</keyword>
<accession>A0ACC0BY29</accession>
<evidence type="ECO:0000313" key="1">
    <source>
        <dbReference type="EMBL" id="KAI5677526.1"/>
    </source>
</evidence>